<evidence type="ECO:0000313" key="2">
    <source>
        <dbReference type="Proteomes" id="UP001596044"/>
    </source>
</evidence>
<sequence>MAQSAYIKFVTGSAVPALSLDELKQRLLHYKDQLALTAKQLGWEYDDAGFPYTIETKPEGEGKWFYLKGRTPLYKYIVIGVGSEGDQEQARHYVQVVLPDDATHGDKAKGNEFCKYLGKLLKAELHLFNGRIMYFNPRK</sequence>
<comment type="caution">
    <text evidence="1">The sequence shown here is derived from an EMBL/GenBank/DDBJ whole genome shotgun (WGS) entry which is preliminary data.</text>
</comment>
<dbReference type="EMBL" id="JBHSMJ010000065">
    <property type="protein sequence ID" value="MFC5453188.1"/>
    <property type="molecule type" value="Genomic_DNA"/>
</dbReference>
<gene>
    <name evidence="1" type="ORF">ACFPOG_33770</name>
</gene>
<evidence type="ECO:0000313" key="1">
    <source>
        <dbReference type="EMBL" id="MFC5453188.1"/>
    </source>
</evidence>
<dbReference type="Proteomes" id="UP001596044">
    <property type="component" value="Unassembled WGS sequence"/>
</dbReference>
<keyword evidence="2" id="KW-1185">Reference proteome</keyword>
<dbReference type="Pfam" id="PF08968">
    <property type="entry name" value="DUF1885"/>
    <property type="match status" value="1"/>
</dbReference>
<dbReference type="SUPFAM" id="SSF111171">
    <property type="entry name" value="Rbstp2229 protein"/>
    <property type="match status" value="1"/>
</dbReference>
<accession>A0ABW0KKB3</accession>
<dbReference type="Gene3D" id="1.20.5.850">
    <property type="entry name" value="Rbstp2229 protein"/>
    <property type="match status" value="1"/>
</dbReference>
<protein>
    <submittedName>
        <fullName evidence="1">DUF1885 family protein</fullName>
    </submittedName>
</protein>
<dbReference type="InterPro" id="IPR036294">
    <property type="entry name" value="Rbstp2229-like_sf"/>
</dbReference>
<dbReference type="RefSeq" id="WP_270879435.1">
    <property type="nucleotide sequence ID" value="NZ_JAQFVF010000023.1"/>
</dbReference>
<dbReference type="Gene3D" id="3.30.310.120">
    <property type="entry name" value="Rbstp2229 like protein"/>
    <property type="match status" value="1"/>
</dbReference>
<name>A0ABW0KKB3_9BACL</name>
<proteinExistence type="predicted"/>
<reference evidence="2" key="1">
    <citation type="journal article" date="2019" name="Int. J. Syst. Evol. Microbiol.">
        <title>The Global Catalogue of Microorganisms (GCM) 10K type strain sequencing project: providing services to taxonomists for standard genome sequencing and annotation.</title>
        <authorList>
            <consortium name="The Broad Institute Genomics Platform"/>
            <consortium name="The Broad Institute Genome Sequencing Center for Infectious Disease"/>
            <person name="Wu L."/>
            <person name="Ma J."/>
        </authorList>
    </citation>
    <scope>NUCLEOTIDE SEQUENCE [LARGE SCALE GENOMIC DNA]</scope>
    <source>
        <strain evidence="2">KACC 11904</strain>
    </source>
</reference>
<organism evidence="1 2">
    <name type="scientific">Paenibacillus aestuarii</name>
    <dbReference type="NCBI Taxonomy" id="516965"/>
    <lineage>
        <taxon>Bacteria</taxon>
        <taxon>Bacillati</taxon>
        <taxon>Bacillota</taxon>
        <taxon>Bacilli</taxon>
        <taxon>Bacillales</taxon>
        <taxon>Paenibacillaceae</taxon>
        <taxon>Paenibacillus</taxon>
    </lineage>
</organism>
<dbReference type="InterPro" id="IPR015062">
    <property type="entry name" value="DUF1885"/>
</dbReference>